<protein>
    <submittedName>
        <fullName evidence="1">Uncharacterized protein</fullName>
    </submittedName>
</protein>
<evidence type="ECO:0000313" key="1">
    <source>
        <dbReference type="EMBL" id="CAI8821293.1"/>
    </source>
</evidence>
<dbReference type="EMBL" id="OX458333">
    <property type="protein sequence ID" value="CAI8821293.1"/>
    <property type="molecule type" value="Genomic_DNA"/>
</dbReference>
<gene>
    <name evidence="1" type="ORF">MSZNOR_1966</name>
</gene>
<organism evidence="1 2">
    <name type="scientific">Methylocaldum szegediense</name>
    <dbReference type="NCBI Taxonomy" id="73780"/>
    <lineage>
        <taxon>Bacteria</taxon>
        <taxon>Pseudomonadati</taxon>
        <taxon>Pseudomonadota</taxon>
        <taxon>Gammaproteobacteria</taxon>
        <taxon>Methylococcales</taxon>
        <taxon>Methylococcaceae</taxon>
        <taxon>Methylocaldum</taxon>
    </lineage>
</organism>
<reference evidence="1 2" key="1">
    <citation type="submission" date="2023-03" db="EMBL/GenBank/DDBJ databases">
        <authorList>
            <person name="Pearce D."/>
        </authorList>
    </citation>
    <scope>NUCLEOTIDE SEQUENCE [LARGE SCALE GENOMIC DNA]</scope>
    <source>
        <strain evidence="1">Msz</strain>
    </source>
</reference>
<dbReference type="Proteomes" id="UP001162030">
    <property type="component" value="Chromosome"/>
</dbReference>
<evidence type="ECO:0000313" key="2">
    <source>
        <dbReference type="Proteomes" id="UP001162030"/>
    </source>
</evidence>
<sequence>MEAEPPAGARAGARAAAQLHGYAFIAPASAGDTLDQCAIRVPADSYLPWYGPCGRTSRVQTCSRHICL</sequence>
<name>A0ABN8X453_9GAMM</name>
<proteinExistence type="predicted"/>
<keyword evidence="2" id="KW-1185">Reference proteome</keyword>
<accession>A0ABN8X453</accession>